<reference evidence="6 7" key="1">
    <citation type="submission" date="2017-03" db="EMBL/GenBank/DDBJ databases">
        <title>Widespread Adenine N6-methylation of Active Genes in Fungi.</title>
        <authorList>
            <consortium name="DOE Joint Genome Institute"/>
            <person name="Mondo S.J."/>
            <person name="Dannebaum R.O."/>
            <person name="Kuo R.C."/>
            <person name="Louie K.B."/>
            <person name="Bewick A.J."/>
            <person name="Labutti K."/>
            <person name="Haridas S."/>
            <person name="Kuo A."/>
            <person name="Salamov A."/>
            <person name="Ahrendt S.R."/>
            <person name="Lau R."/>
            <person name="Bowen B.P."/>
            <person name="Lipzen A."/>
            <person name="Sullivan W."/>
            <person name="Andreopoulos W.B."/>
            <person name="Clum A."/>
            <person name="Lindquist E."/>
            <person name="Daum C."/>
            <person name="Northen T.R."/>
            <person name="Ramamoorthy G."/>
            <person name="Schmitz R.J."/>
            <person name="Gryganskyi A."/>
            <person name="Culley D."/>
            <person name="Magnuson J."/>
            <person name="James T.Y."/>
            <person name="O'Malley M.A."/>
            <person name="Stajich J.E."/>
            <person name="Spatafora J.W."/>
            <person name="Visel A."/>
            <person name="Grigoriev I.V."/>
        </authorList>
    </citation>
    <scope>NUCLEOTIDE SEQUENCE [LARGE SCALE GENOMIC DNA]</scope>
    <source>
        <strain evidence="6 7">NRRL Y-17943</strain>
    </source>
</reference>
<dbReference type="GeneID" id="33559841"/>
<dbReference type="InterPro" id="IPR036910">
    <property type="entry name" value="HMG_box_dom_sf"/>
</dbReference>
<dbReference type="OrthoDB" id="6247875at2759"/>
<comment type="caution">
    <text evidence="6">The sequence shown here is derived from an EMBL/GenBank/DDBJ whole genome shotgun (WGS) entry which is preliminary data.</text>
</comment>
<dbReference type="RefSeq" id="XP_021872207.1">
    <property type="nucleotide sequence ID" value="XM_022018032.1"/>
</dbReference>
<dbReference type="InterPro" id="IPR009071">
    <property type="entry name" value="HMG_box_dom"/>
</dbReference>
<feature type="compositionally biased region" description="Basic residues" evidence="4">
    <location>
        <begin position="186"/>
        <end position="198"/>
    </location>
</feature>
<dbReference type="GO" id="GO:0000981">
    <property type="term" value="F:DNA-binding transcription factor activity, RNA polymerase II-specific"/>
    <property type="evidence" value="ECO:0007669"/>
    <property type="project" value="TreeGrafter"/>
</dbReference>
<dbReference type="AlphaFoldDB" id="A0A1Y1UMC6"/>
<evidence type="ECO:0000313" key="7">
    <source>
        <dbReference type="Proteomes" id="UP000193218"/>
    </source>
</evidence>
<dbReference type="InterPro" id="IPR051356">
    <property type="entry name" value="SOX/SOX-like_TF"/>
</dbReference>
<evidence type="ECO:0000256" key="4">
    <source>
        <dbReference type="SAM" id="MobiDB-lite"/>
    </source>
</evidence>
<evidence type="ECO:0000256" key="1">
    <source>
        <dbReference type="ARBA" id="ARBA00023125"/>
    </source>
</evidence>
<keyword evidence="1 3" id="KW-0238">DNA-binding</keyword>
<dbReference type="STRING" id="4999.A0A1Y1UMC6"/>
<feature type="compositionally biased region" description="Polar residues" evidence="4">
    <location>
        <begin position="49"/>
        <end position="58"/>
    </location>
</feature>
<feature type="region of interest" description="Disordered" evidence="4">
    <location>
        <begin position="118"/>
        <end position="220"/>
    </location>
</feature>
<dbReference type="Proteomes" id="UP000193218">
    <property type="component" value="Unassembled WGS sequence"/>
</dbReference>
<organism evidence="6 7">
    <name type="scientific">Kockovaella imperatae</name>
    <dbReference type="NCBI Taxonomy" id="4999"/>
    <lineage>
        <taxon>Eukaryota</taxon>
        <taxon>Fungi</taxon>
        <taxon>Dikarya</taxon>
        <taxon>Basidiomycota</taxon>
        <taxon>Agaricomycotina</taxon>
        <taxon>Tremellomycetes</taxon>
        <taxon>Tremellales</taxon>
        <taxon>Cuniculitremaceae</taxon>
        <taxon>Kockovaella</taxon>
    </lineage>
</organism>
<gene>
    <name evidence="6" type="ORF">BD324DRAFT_649662</name>
</gene>
<feature type="DNA-binding region" description="HMG box" evidence="3">
    <location>
        <begin position="221"/>
        <end position="290"/>
    </location>
</feature>
<evidence type="ECO:0000313" key="6">
    <source>
        <dbReference type="EMBL" id="ORX38285.1"/>
    </source>
</evidence>
<feature type="region of interest" description="Disordered" evidence="4">
    <location>
        <begin position="49"/>
        <end position="70"/>
    </location>
</feature>
<evidence type="ECO:0000256" key="2">
    <source>
        <dbReference type="ARBA" id="ARBA00023242"/>
    </source>
</evidence>
<dbReference type="PROSITE" id="PS50118">
    <property type="entry name" value="HMG_BOX_2"/>
    <property type="match status" value="1"/>
</dbReference>
<keyword evidence="7" id="KW-1185">Reference proteome</keyword>
<dbReference type="SUPFAM" id="SSF47095">
    <property type="entry name" value="HMG-box"/>
    <property type="match status" value="1"/>
</dbReference>
<accession>A0A1Y1UMC6</accession>
<keyword evidence="2 3" id="KW-0539">Nucleus</keyword>
<dbReference type="GO" id="GO:0005634">
    <property type="term" value="C:nucleus"/>
    <property type="evidence" value="ECO:0007669"/>
    <property type="project" value="UniProtKB-UniRule"/>
</dbReference>
<evidence type="ECO:0000256" key="3">
    <source>
        <dbReference type="PROSITE-ProRule" id="PRU00267"/>
    </source>
</evidence>
<dbReference type="Pfam" id="PF00505">
    <property type="entry name" value="HMG_box"/>
    <property type="match status" value="1"/>
</dbReference>
<protein>
    <recommendedName>
        <fullName evidence="5">HMG box domain-containing protein</fullName>
    </recommendedName>
</protein>
<dbReference type="CDD" id="cd01389">
    <property type="entry name" value="HMG-box_ROX1-like"/>
    <property type="match status" value="1"/>
</dbReference>
<feature type="compositionally biased region" description="Low complexity" evidence="4">
    <location>
        <begin position="61"/>
        <end position="70"/>
    </location>
</feature>
<dbReference type="SMART" id="SM00398">
    <property type="entry name" value="HMG"/>
    <property type="match status" value="1"/>
</dbReference>
<dbReference type="InParanoid" id="A0A1Y1UMC6"/>
<dbReference type="EMBL" id="NBSH01000004">
    <property type="protein sequence ID" value="ORX38285.1"/>
    <property type="molecule type" value="Genomic_DNA"/>
</dbReference>
<evidence type="ECO:0000259" key="5">
    <source>
        <dbReference type="PROSITE" id="PS50118"/>
    </source>
</evidence>
<dbReference type="GO" id="GO:0000978">
    <property type="term" value="F:RNA polymerase II cis-regulatory region sequence-specific DNA binding"/>
    <property type="evidence" value="ECO:0007669"/>
    <property type="project" value="TreeGrafter"/>
</dbReference>
<name>A0A1Y1UMC6_9TREE</name>
<proteinExistence type="predicted"/>
<dbReference type="Gene3D" id="1.10.30.10">
    <property type="entry name" value="High mobility group box domain"/>
    <property type="match status" value="1"/>
</dbReference>
<dbReference type="PANTHER" id="PTHR45789">
    <property type="entry name" value="FI18025P1"/>
    <property type="match status" value="1"/>
</dbReference>
<sequence>MSTMWHTAQHLVDSPAPLEEHQVSNFFQVVPPTPRHAQHQQAVMNNMRHASSPLSNGTHGVVSSSPPTAVSTENLLLQPSDSYGLRSHRSSFSVGSIDSHISNVSGFSGQWSTISSSESVADSDDVSTRHSFSRQRHGRQVSLSIDPKLFQPKDKGSQAGSETDVLDRAVDIPDESNVPTAVPASKKVKTKPAPKKKSASSMTAEERKKVSHARKQQPDHIPRPRNAFILFRKHVVDSKLIPASVEMRHQNVSIITAKMWSEAPPAQKSHFNELAKKEKEDHMRKYPGYRYQPVYRRTNVIRRRVRKDEAEEEKCRSVAELLLKGKSGEALEQEIKEKIQRGEHIPTPKKIKAPAIKADSASELSKGALRALRAQARHDSVGSGDWSDLASRANSLDPDGEGLTRAITREPGADVDGFQDYDFARAAGHFGLAQDPVYGYSDGMGYVHPALGGEGWNFGQPERSQMEAFGDWSTEYPDQIPGYAYPQPQTQTDYQAFDATMPFSNFAQDNTHSGSSVSSTSQHLAGQLLPDINSSQGMINNKVSTDVFMPQAFPSPTSVLYPGIGTMPNNANGPTGRLSARWDNTHFTLPPSHDISFGSIGMTMDSIDMSFPMHMGMGLPIGVVDGSAGNDQDAMLNNFGAALAQADEMAEGEWEP</sequence>
<feature type="domain" description="HMG box" evidence="5">
    <location>
        <begin position="221"/>
        <end position="290"/>
    </location>
</feature>
<dbReference type="PANTHER" id="PTHR45789:SF2">
    <property type="entry name" value="FI18025P1"/>
    <property type="match status" value="1"/>
</dbReference>